<sequence>MEKIPITKAGEKDLVEKLRQLKTKDRPDISQAIADARAHGDLKENAEYHAAKEQQGFIEAKIQEIEHALGNAQVIDVKDIPETGRVVFGATIDLFDIANNKSITYKIVGNLESDPEAGLISIQTPIAQGLIGKNVGDEVSITTPSGAIDFEIEKVQHL</sequence>
<keyword evidence="12" id="KW-0251">Elongation factor</keyword>
<evidence type="ECO:0000256" key="4">
    <source>
        <dbReference type="ARBA" id="ARBA00023125"/>
    </source>
</evidence>
<evidence type="ECO:0000256" key="7">
    <source>
        <dbReference type="ARBA" id="ARBA00030776"/>
    </source>
</evidence>
<keyword evidence="12" id="KW-0648">Protein biosynthesis</keyword>
<keyword evidence="3 8" id="KW-0805">Transcription regulation</keyword>
<dbReference type="AlphaFoldDB" id="A0A368BQI0"/>
<evidence type="ECO:0000256" key="8">
    <source>
        <dbReference type="HAMAP-Rule" id="MF_00105"/>
    </source>
</evidence>
<dbReference type="InterPro" id="IPR006359">
    <property type="entry name" value="Tscrpt_elong_fac_GreA"/>
</dbReference>
<evidence type="ECO:0000256" key="6">
    <source>
        <dbReference type="ARBA" id="ARBA00024916"/>
    </source>
</evidence>
<evidence type="ECO:0000313" key="12">
    <source>
        <dbReference type="EMBL" id="RCL39550.1"/>
    </source>
</evidence>
<dbReference type="NCBIfam" id="NF001264">
    <property type="entry name" value="PRK00226.1-5"/>
    <property type="match status" value="1"/>
</dbReference>
<dbReference type="EMBL" id="QOPC01000002">
    <property type="protein sequence ID" value="RCL39550.1"/>
    <property type="molecule type" value="Genomic_DNA"/>
</dbReference>
<dbReference type="Gene3D" id="3.10.50.30">
    <property type="entry name" value="Transcription elongation factor, GreA/GreB, C-terminal domain"/>
    <property type="match status" value="1"/>
</dbReference>
<dbReference type="SUPFAM" id="SSF54534">
    <property type="entry name" value="FKBP-like"/>
    <property type="match status" value="1"/>
</dbReference>
<dbReference type="GO" id="GO:0003746">
    <property type="term" value="F:translation elongation factor activity"/>
    <property type="evidence" value="ECO:0007669"/>
    <property type="project" value="UniProtKB-KW"/>
</dbReference>
<evidence type="ECO:0000259" key="10">
    <source>
        <dbReference type="Pfam" id="PF01272"/>
    </source>
</evidence>
<evidence type="ECO:0000256" key="9">
    <source>
        <dbReference type="RuleBase" id="RU000556"/>
    </source>
</evidence>
<evidence type="ECO:0000256" key="1">
    <source>
        <dbReference type="ARBA" id="ARBA00008213"/>
    </source>
</evidence>
<dbReference type="SUPFAM" id="SSF46557">
    <property type="entry name" value="GreA transcript cleavage protein, N-terminal domain"/>
    <property type="match status" value="1"/>
</dbReference>
<evidence type="ECO:0000256" key="2">
    <source>
        <dbReference type="ARBA" id="ARBA00013729"/>
    </source>
</evidence>
<dbReference type="InterPro" id="IPR022691">
    <property type="entry name" value="Tscrpt_elong_fac_GreA/B_N"/>
</dbReference>
<keyword evidence="4 8" id="KW-0238">DNA-binding</keyword>
<proteinExistence type="inferred from homology"/>
<dbReference type="InterPro" id="IPR001437">
    <property type="entry name" value="Tscrpt_elong_fac_GreA/B_C"/>
</dbReference>
<dbReference type="Gene3D" id="1.10.287.180">
    <property type="entry name" value="Transcription elongation factor, GreA/GreB, N-terminal domain"/>
    <property type="match status" value="1"/>
</dbReference>
<dbReference type="NCBIfam" id="NF001263">
    <property type="entry name" value="PRK00226.1-4"/>
    <property type="match status" value="1"/>
</dbReference>
<dbReference type="PANTHER" id="PTHR30437">
    <property type="entry name" value="TRANSCRIPTION ELONGATION FACTOR GREA"/>
    <property type="match status" value="1"/>
</dbReference>
<dbReference type="Pfam" id="PF03449">
    <property type="entry name" value="GreA_GreB_N"/>
    <property type="match status" value="1"/>
</dbReference>
<gene>
    <name evidence="8" type="primary">greA</name>
    <name evidence="12" type="ORF">DBW98_00650</name>
</gene>
<name>A0A368BQI0_9GAMM</name>
<dbReference type="Proteomes" id="UP000253032">
    <property type="component" value="Unassembled WGS sequence"/>
</dbReference>
<reference evidence="12 13" key="1">
    <citation type="journal article" date="2018" name="Microbiome">
        <title>Fine metagenomic profile of the Mediterranean stratified and mixed water columns revealed by assembly and recruitment.</title>
        <authorList>
            <person name="Haro-Moreno J.M."/>
            <person name="Lopez-Perez M."/>
            <person name="De La Torre J.R."/>
            <person name="Picazo A."/>
            <person name="Camacho A."/>
            <person name="Rodriguez-Valera F."/>
        </authorList>
    </citation>
    <scope>NUCLEOTIDE SEQUENCE [LARGE SCALE GENOMIC DNA]</scope>
    <source>
        <strain evidence="12">MED-G84</strain>
    </source>
</reference>
<comment type="function">
    <text evidence="6 8 9">Necessary for efficient RNA polymerase transcription elongation past template-encoded arresting sites. The arresting sites in DNA have the property of trapping a certain fraction of elongating RNA polymerases that pass through, resulting in locked ternary complexes. Cleavage of the nascent transcript by cleavage factors such as GreA or GreB allows the resumption of elongation from the new 3'terminus. GreA releases sequences of 2 to 3 nucleotides.</text>
</comment>
<keyword evidence="5 8" id="KW-0804">Transcription</keyword>
<dbReference type="NCBIfam" id="NF001261">
    <property type="entry name" value="PRK00226.1-2"/>
    <property type="match status" value="1"/>
</dbReference>
<dbReference type="GO" id="GO:0070063">
    <property type="term" value="F:RNA polymerase binding"/>
    <property type="evidence" value="ECO:0007669"/>
    <property type="project" value="InterPro"/>
</dbReference>
<feature type="domain" description="Transcription elongation factor GreA/GreB N-terminal" evidence="11">
    <location>
        <begin position="4"/>
        <end position="74"/>
    </location>
</feature>
<evidence type="ECO:0000256" key="5">
    <source>
        <dbReference type="ARBA" id="ARBA00023163"/>
    </source>
</evidence>
<dbReference type="InterPro" id="IPR018151">
    <property type="entry name" value="TF_GreA/GreB_CS"/>
</dbReference>
<comment type="similarity">
    <text evidence="1 8 9">Belongs to the GreA/GreB family.</text>
</comment>
<dbReference type="GO" id="GO:0003677">
    <property type="term" value="F:DNA binding"/>
    <property type="evidence" value="ECO:0007669"/>
    <property type="project" value="UniProtKB-UniRule"/>
</dbReference>
<organism evidence="12 13">
    <name type="scientific">SAR86 cluster bacterium</name>
    <dbReference type="NCBI Taxonomy" id="2030880"/>
    <lineage>
        <taxon>Bacteria</taxon>
        <taxon>Pseudomonadati</taxon>
        <taxon>Pseudomonadota</taxon>
        <taxon>Gammaproteobacteria</taxon>
        <taxon>SAR86 cluster</taxon>
    </lineage>
</organism>
<dbReference type="Pfam" id="PF01272">
    <property type="entry name" value="GreA_GreB"/>
    <property type="match status" value="1"/>
</dbReference>
<accession>A0A368BQI0</accession>
<dbReference type="NCBIfam" id="TIGR01462">
    <property type="entry name" value="greA"/>
    <property type="match status" value="1"/>
</dbReference>
<feature type="domain" description="Transcription elongation factor GreA/GreB C-terminal" evidence="10">
    <location>
        <begin position="83"/>
        <end position="156"/>
    </location>
</feature>
<evidence type="ECO:0000313" key="13">
    <source>
        <dbReference type="Proteomes" id="UP000253032"/>
    </source>
</evidence>
<dbReference type="FunFam" id="3.10.50.30:FF:000001">
    <property type="entry name" value="Transcription elongation factor GreA"/>
    <property type="match status" value="1"/>
</dbReference>
<evidence type="ECO:0000259" key="11">
    <source>
        <dbReference type="Pfam" id="PF03449"/>
    </source>
</evidence>
<dbReference type="PANTHER" id="PTHR30437:SF4">
    <property type="entry name" value="TRANSCRIPTION ELONGATION FACTOR GREA"/>
    <property type="match status" value="1"/>
</dbReference>
<evidence type="ECO:0000256" key="3">
    <source>
        <dbReference type="ARBA" id="ARBA00023015"/>
    </source>
</evidence>
<protein>
    <recommendedName>
        <fullName evidence="2 8">Transcription elongation factor GreA</fullName>
    </recommendedName>
    <alternativeName>
        <fullName evidence="7 8">Transcript cleavage factor GreA</fullName>
    </alternativeName>
</protein>
<dbReference type="FunFam" id="1.10.287.180:FF:000001">
    <property type="entry name" value="Transcription elongation factor GreA"/>
    <property type="match status" value="1"/>
</dbReference>
<dbReference type="InterPro" id="IPR036953">
    <property type="entry name" value="GreA/GreB_C_sf"/>
</dbReference>
<dbReference type="InterPro" id="IPR028624">
    <property type="entry name" value="Tscrpt_elong_fac_GreA/B"/>
</dbReference>
<comment type="caution">
    <text evidence="12">The sequence shown here is derived from an EMBL/GenBank/DDBJ whole genome shotgun (WGS) entry which is preliminary data.</text>
</comment>
<dbReference type="PIRSF" id="PIRSF006092">
    <property type="entry name" value="GreA_GreB"/>
    <property type="match status" value="1"/>
</dbReference>
<dbReference type="InterPro" id="IPR023459">
    <property type="entry name" value="Tscrpt_elong_fac_GreA/B_fam"/>
</dbReference>
<dbReference type="PROSITE" id="PS00829">
    <property type="entry name" value="GREAB_1"/>
    <property type="match status" value="1"/>
</dbReference>
<dbReference type="GO" id="GO:0032784">
    <property type="term" value="P:regulation of DNA-templated transcription elongation"/>
    <property type="evidence" value="ECO:0007669"/>
    <property type="project" value="UniProtKB-UniRule"/>
</dbReference>
<dbReference type="InterPro" id="IPR036805">
    <property type="entry name" value="Tscrpt_elong_fac_GreA/B_N_sf"/>
</dbReference>
<dbReference type="HAMAP" id="MF_00105">
    <property type="entry name" value="GreA_GreB"/>
    <property type="match status" value="1"/>
</dbReference>
<dbReference type="GO" id="GO:0006354">
    <property type="term" value="P:DNA-templated transcription elongation"/>
    <property type="evidence" value="ECO:0007669"/>
    <property type="project" value="TreeGrafter"/>
</dbReference>